<accession>A0AAE0I9E5</accession>
<dbReference type="GO" id="GO:0031501">
    <property type="term" value="C:mannosyltransferase complex"/>
    <property type="evidence" value="ECO:0007669"/>
    <property type="project" value="TreeGrafter"/>
</dbReference>
<dbReference type="GO" id="GO:0005789">
    <property type="term" value="C:endoplasmic reticulum membrane"/>
    <property type="evidence" value="ECO:0007669"/>
    <property type="project" value="TreeGrafter"/>
</dbReference>
<dbReference type="AlphaFoldDB" id="A0AAE0I9E5"/>
<reference evidence="3" key="1">
    <citation type="journal article" date="2023" name="Mol. Phylogenet. Evol.">
        <title>Genome-scale phylogeny and comparative genomics of the fungal order Sordariales.</title>
        <authorList>
            <person name="Hensen N."/>
            <person name="Bonometti L."/>
            <person name="Westerberg I."/>
            <person name="Brannstrom I.O."/>
            <person name="Guillou S."/>
            <person name="Cros-Aarteil S."/>
            <person name="Calhoun S."/>
            <person name="Haridas S."/>
            <person name="Kuo A."/>
            <person name="Mondo S."/>
            <person name="Pangilinan J."/>
            <person name="Riley R."/>
            <person name="LaButti K."/>
            <person name="Andreopoulos B."/>
            <person name="Lipzen A."/>
            <person name="Chen C."/>
            <person name="Yan M."/>
            <person name="Daum C."/>
            <person name="Ng V."/>
            <person name="Clum A."/>
            <person name="Steindorff A."/>
            <person name="Ohm R.A."/>
            <person name="Martin F."/>
            <person name="Silar P."/>
            <person name="Natvig D.O."/>
            <person name="Lalanne C."/>
            <person name="Gautier V."/>
            <person name="Ament-Velasquez S.L."/>
            <person name="Kruys A."/>
            <person name="Hutchinson M.I."/>
            <person name="Powell A.J."/>
            <person name="Barry K."/>
            <person name="Miller A.N."/>
            <person name="Grigoriev I.V."/>
            <person name="Debuchy R."/>
            <person name="Gladieux P."/>
            <person name="Hiltunen Thoren M."/>
            <person name="Johannesson H."/>
        </authorList>
    </citation>
    <scope>NUCLEOTIDE SEQUENCE</scope>
    <source>
        <strain evidence="3">SMH4131-1</strain>
    </source>
</reference>
<dbReference type="PANTHER" id="PTHR28022">
    <property type="entry name" value="GPI MANNOSYLTRANSFERASE 2 SUBUNIT PGA1"/>
    <property type="match status" value="1"/>
</dbReference>
<evidence type="ECO:0000256" key="1">
    <source>
        <dbReference type="SAM" id="Phobius"/>
    </source>
</evidence>
<protein>
    <submittedName>
        <fullName evidence="3">Uncharacterized protein</fullName>
    </submittedName>
</protein>
<keyword evidence="1" id="KW-1133">Transmembrane helix</keyword>
<dbReference type="Proteomes" id="UP001286456">
    <property type="component" value="Unassembled WGS sequence"/>
</dbReference>
<feature type="chain" id="PRO_5041934798" evidence="2">
    <location>
        <begin position="29"/>
        <end position="256"/>
    </location>
</feature>
<dbReference type="PANTHER" id="PTHR28022:SF1">
    <property type="entry name" value="GPI MANNOSYLTRANSFERASE 2 SUBUNIT PGA1"/>
    <property type="match status" value="1"/>
</dbReference>
<keyword evidence="2" id="KW-0732">Signal</keyword>
<feature type="transmembrane region" description="Helical" evidence="1">
    <location>
        <begin position="208"/>
        <end position="231"/>
    </location>
</feature>
<gene>
    <name evidence="3" type="ORF">B0T19DRAFT_430900</name>
</gene>
<dbReference type="GO" id="GO:0000030">
    <property type="term" value="F:mannosyltransferase activity"/>
    <property type="evidence" value="ECO:0007669"/>
    <property type="project" value="TreeGrafter"/>
</dbReference>
<reference evidence="3" key="2">
    <citation type="submission" date="2023-06" db="EMBL/GenBank/DDBJ databases">
        <authorList>
            <consortium name="Lawrence Berkeley National Laboratory"/>
            <person name="Haridas S."/>
            <person name="Hensen N."/>
            <person name="Bonometti L."/>
            <person name="Westerberg I."/>
            <person name="Brannstrom I.O."/>
            <person name="Guillou S."/>
            <person name="Cros-Aarteil S."/>
            <person name="Calhoun S."/>
            <person name="Kuo A."/>
            <person name="Mondo S."/>
            <person name="Pangilinan J."/>
            <person name="Riley R."/>
            <person name="Labutti K."/>
            <person name="Andreopoulos B."/>
            <person name="Lipzen A."/>
            <person name="Chen C."/>
            <person name="Yanf M."/>
            <person name="Daum C."/>
            <person name="Ng V."/>
            <person name="Clum A."/>
            <person name="Steindorff A."/>
            <person name="Ohm R."/>
            <person name="Martin F."/>
            <person name="Silar P."/>
            <person name="Natvig D."/>
            <person name="Lalanne C."/>
            <person name="Gautier V."/>
            <person name="Ament-Velasquez S.L."/>
            <person name="Kruys A."/>
            <person name="Hutchinson M.I."/>
            <person name="Powell A.J."/>
            <person name="Barry K."/>
            <person name="Miller A.N."/>
            <person name="Grigoriev I.V."/>
            <person name="Debuchy R."/>
            <person name="Gladieux P."/>
            <person name="Thoren M.H."/>
            <person name="Johannesson H."/>
        </authorList>
    </citation>
    <scope>NUCLEOTIDE SEQUENCE</scope>
    <source>
        <strain evidence="3">SMH4131-1</strain>
    </source>
</reference>
<dbReference type="GO" id="GO:0006506">
    <property type="term" value="P:GPI anchor biosynthetic process"/>
    <property type="evidence" value="ECO:0007669"/>
    <property type="project" value="TreeGrafter"/>
</dbReference>
<keyword evidence="1" id="KW-0812">Transmembrane</keyword>
<feature type="signal peptide" evidence="2">
    <location>
        <begin position="1"/>
        <end position="28"/>
    </location>
</feature>
<name>A0AAE0I9E5_9PEZI</name>
<sequence length="256" mass="27891">MSLHNKGKIAHLLPQLLTSLLGLQTALCNVEKTIFLGPASSIIPLAHPTLSDLHIDTLTPSTRQSSSLRTRLAAAFPDSASQGIATWLLLDELTAGQRYEVRVCWAATQPTAFTITTYTLDTVFETPELITSLASYSTSRQPFSPQGKETDHHPKESSILLLQILAAADYFTSNTSLMHTVPPVDVDIILDPFVFNVLPRSLVPTVGYILFVALVAYLLSLRIVAWLRAVVEVEGSGEKKRGLASEGAVLSRKKVQ</sequence>
<keyword evidence="1" id="KW-0472">Membrane</keyword>
<evidence type="ECO:0000256" key="2">
    <source>
        <dbReference type="SAM" id="SignalP"/>
    </source>
</evidence>
<proteinExistence type="predicted"/>
<dbReference type="InterPro" id="IPR019433">
    <property type="entry name" value="GPI_ManTrfase_II_coact_Pga1"/>
</dbReference>
<evidence type="ECO:0000313" key="3">
    <source>
        <dbReference type="EMBL" id="KAK3320905.1"/>
    </source>
</evidence>
<evidence type="ECO:0000313" key="4">
    <source>
        <dbReference type="Proteomes" id="UP001286456"/>
    </source>
</evidence>
<organism evidence="3 4">
    <name type="scientific">Cercophora scortea</name>
    <dbReference type="NCBI Taxonomy" id="314031"/>
    <lineage>
        <taxon>Eukaryota</taxon>
        <taxon>Fungi</taxon>
        <taxon>Dikarya</taxon>
        <taxon>Ascomycota</taxon>
        <taxon>Pezizomycotina</taxon>
        <taxon>Sordariomycetes</taxon>
        <taxon>Sordariomycetidae</taxon>
        <taxon>Sordariales</taxon>
        <taxon>Lasiosphaeriaceae</taxon>
        <taxon>Cercophora</taxon>
    </lineage>
</organism>
<comment type="caution">
    <text evidence="3">The sequence shown here is derived from an EMBL/GenBank/DDBJ whole genome shotgun (WGS) entry which is preliminary data.</text>
</comment>
<dbReference type="EMBL" id="JAUEPO010000005">
    <property type="protein sequence ID" value="KAK3320905.1"/>
    <property type="molecule type" value="Genomic_DNA"/>
</dbReference>
<keyword evidence="4" id="KW-1185">Reference proteome</keyword>